<dbReference type="Gene3D" id="1.10.510.10">
    <property type="entry name" value="Transferase(Phosphotransferase) domain 1"/>
    <property type="match status" value="1"/>
</dbReference>
<dbReference type="Gene3D" id="3.30.200.20">
    <property type="entry name" value="Phosphorylase Kinase, domain 1"/>
    <property type="match status" value="1"/>
</dbReference>
<dbReference type="InterPro" id="IPR016288">
    <property type="entry name" value="Beta_cellobiohydrolase"/>
</dbReference>
<keyword evidence="1 3" id="KW-0547">Nucleotide-binding</keyword>
<dbReference type="SUPFAM" id="SSF56112">
    <property type="entry name" value="Protein kinase-like (PK-like)"/>
    <property type="match status" value="1"/>
</dbReference>
<feature type="compositionally biased region" description="Low complexity" evidence="4">
    <location>
        <begin position="282"/>
        <end position="303"/>
    </location>
</feature>
<dbReference type="CDD" id="cd14014">
    <property type="entry name" value="STKc_PknB_like"/>
    <property type="match status" value="1"/>
</dbReference>
<feature type="region of interest" description="Disordered" evidence="4">
    <location>
        <begin position="654"/>
        <end position="673"/>
    </location>
</feature>
<dbReference type="PROSITE" id="PS00108">
    <property type="entry name" value="PROTEIN_KINASE_ST"/>
    <property type="match status" value="1"/>
</dbReference>
<evidence type="ECO:0000256" key="1">
    <source>
        <dbReference type="ARBA" id="ARBA00022741"/>
    </source>
</evidence>
<dbReference type="PROSITE" id="PS00107">
    <property type="entry name" value="PROTEIN_KINASE_ATP"/>
    <property type="match status" value="1"/>
</dbReference>
<proteinExistence type="predicted"/>
<feature type="domain" description="Protein kinase" evidence="5">
    <location>
        <begin position="17"/>
        <end position="264"/>
    </location>
</feature>
<dbReference type="SUPFAM" id="SSF51989">
    <property type="entry name" value="Glycosyl hydrolases family 6, cellulases"/>
    <property type="match status" value="1"/>
</dbReference>
<dbReference type="Pfam" id="PF00069">
    <property type="entry name" value="Pkinase"/>
    <property type="match status" value="1"/>
</dbReference>
<gene>
    <name evidence="6" type="ORF">OUY24_17795</name>
</gene>
<evidence type="ECO:0000313" key="7">
    <source>
        <dbReference type="Proteomes" id="UP001212498"/>
    </source>
</evidence>
<reference evidence="6 7" key="1">
    <citation type="submission" date="2022-11" db="EMBL/GenBank/DDBJ databases">
        <title>Nonomuraea corallina sp. nov., a new species of the genus Nonomuraea isolated from sea side sediment in Thai sea.</title>
        <authorList>
            <person name="Ngamcharungchit C."/>
            <person name="Matsumoto A."/>
            <person name="Suriyachadkun C."/>
            <person name="Panbangred W."/>
            <person name="Inahashi Y."/>
            <person name="Intra B."/>
        </authorList>
    </citation>
    <scope>NUCLEOTIDE SEQUENCE [LARGE SCALE GENOMIC DNA]</scope>
    <source>
        <strain evidence="6 7">DSM 43553</strain>
    </source>
</reference>
<accession>A0ABT4T0C3</accession>
<dbReference type="EMBL" id="JAPNUD010000043">
    <property type="protein sequence ID" value="MDA0642491.1"/>
    <property type="molecule type" value="Genomic_DNA"/>
</dbReference>
<keyword evidence="7" id="KW-1185">Reference proteome</keyword>
<dbReference type="RefSeq" id="WP_271277014.1">
    <property type="nucleotide sequence ID" value="NZ_BAABFD010000012.1"/>
</dbReference>
<dbReference type="InterPro" id="IPR000719">
    <property type="entry name" value="Prot_kinase_dom"/>
</dbReference>
<organism evidence="6 7">
    <name type="scientific">Nonomuraea ferruginea</name>
    <dbReference type="NCBI Taxonomy" id="46174"/>
    <lineage>
        <taxon>Bacteria</taxon>
        <taxon>Bacillati</taxon>
        <taxon>Actinomycetota</taxon>
        <taxon>Actinomycetes</taxon>
        <taxon>Streptosporangiales</taxon>
        <taxon>Streptosporangiaceae</taxon>
        <taxon>Nonomuraea</taxon>
    </lineage>
</organism>
<dbReference type="PANTHER" id="PTHR34876:SF4">
    <property type="entry name" value="1,4-BETA-D-GLUCAN CELLOBIOHYDROLASE C-RELATED"/>
    <property type="match status" value="1"/>
</dbReference>
<feature type="binding site" evidence="3">
    <location>
        <position position="45"/>
    </location>
    <ligand>
        <name>ATP</name>
        <dbReference type="ChEBI" id="CHEBI:30616"/>
    </ligand>
</feature>
<dbReference type="PRINTS" id="PR00733">
    <property type="entry name" value="GLHYDRLASE6"/>
</dbReference>
<keyword evidence="2 3" id="KW-0067">ATP-binding</keyword>
<feature type="compositionally biased region" description="Low complexity" evidence="4">
    <location>
        <begin position="347"/>
        <end position="359"/>
    </location>
</feature>
<evidence type="ECO:0000313" key="6">
    <source>
        <dbReference type="EMBL" id="MDA0642491.1"/>
    </source>
</evidence>
<dbReference type="Gene3D" id="3.20.20.40">
    <property type="entry name" value="1, 4-beta cellobiohydrolase"/>
    <property type="match status" value="1"/>
</dbReference>
<evidence type="ECO:0000256" key="3">
    <source>
        <dbReference type="PROSITE-ProRule" id="PRU10141"/>
    </source>
</evidence>
<evidence type="ECO:0000256" key="2">
    <source>
        <dbReference type="ARBA" id="ARBA00022840"/>
    </source>
</evidence>
<feature type="region of interest" description="Disordered" evidence="4">
    <location>
        <begin position="331"/>
        <end position="363"/>
    </location>
</feature>
<protein>
    <submittedName>
        <fullName evidence="6">Glycoside hydrolase family 6 protein</fullName>
    </submittedName>
</protein>
<evidence type="ECO:0000259" key="5">
    <source>
        <dbReference type="PROSITE" id="PS50011"/>
    </source>
</evidence>
<sequence>MTLVALRDGDPRLAGPYVLLARLGEGGMGVVYLGEGPDGTRVAVKLIHHRMSADADFRRRFAREVAAARRVARFCTAPVLDADVEGETAYLVTEYVEGPNLEDVVRRSGPLKGSALDGLAASMAVALRAIHGAGVVHRDLKPANVLLSQVGPKVIDFGIARLADAEMSSAIVGTPAYMSPEQVSGSQVGSASDIFSWGSTVAFAAAGASPFGSGSVPTVLLRIVNDPPALHGLSGQLHDVVAAALLKTPADRPTAQEILDHLSTSIPLPVAPPDDTGGSAERAGPTRPPRSSSPGPAPAQAARVVDGRRKWVAGAAAVVVATAGVAAAFASQGQGVRDPTAKGTVDTPSPAASRTTAARNPLRAGKDVRFYAPPEPEADRQAKLWAEDRPKDAELMTKLAAIPYAIRLGKPEAGAKVKDAVTAAGQRDAVPVFLINRLPGSECGPAASADLAAYHDWIKGIAAQIGDARAAVILEPGSLARLPGTANCDPQGSSDQRYEDLRQAVQALKSNPNTAVYLDGGQDLWPGTEPMAERLIGASIDRADGFFVNTAGFQRTEKAVAYGKKLSACVAVRRATGRKDCPADVRADPAAMPHFVVDTGRNGQGSWAPARSYPDPQTWCNPPGRGVGDRPTTATGEELVDAYLWIARAGTSGGRCRRGTDGEKDPERGVVSPEAGEWWAELALERAQLADPPLR</sequence>
<dbReference type="InterPro" id="IPR011009">
    <property type="entry name" value="Kinase-like_dom_sf"/>
</dbReference>
<dbReference type="InterPro" id="IPR008271">
    <property type="entry name" value="Ser/Thr_kinase_AS"/>
</dbReference>
<dbReference type="InterPro" id="IPR036434">
    <property type="entry name" value="Beta_cellobiohydrolase_sf"/>
</dbReference>
<dbReference type="PANTHER" id="PTHR34876">
    <property type="match status" value="1"/>
</dbReference>
<name>A0ABT4T0C3_9ACTN</name>
<comment type="caution">
    <text evidence="6">The sequence shown here is derived from an EMBL/GenBank/DDBJ whole genome shotgun (WGS) entry which is preliminary data.</text>
</comment>
<keyword evidence="6" id="KW-0378">Hydrolase</keyword>
<dbReference type="Pfam" id="PF01341">
    <property type="entry name" value="Glyco_hydro_6"/>
    <property type="match status" value="1"/>
</dbReference>
<feature type="region of interest" description="Disordered" evidence="4">
    <location>
        <begin position="263"/>
        <end position="303"/>
    </location>
</feature>
<dbReference type="SMART" id="SM00220">
    <property type="entry name" value="S_TKc"/>
    <property type="match status" value="1"/>
</dbReference>
<dbReference type="InterPro" id="IPR017441">
    <property type="entry name" value="Protein_kinase_ATP_BS"/>
</dbReference>
<evidence type="ECO:0000256" key="4">
    <source>
        <dbReference type="SAM" id="MobiDB-lite"/>
    </source>
</evidence>
<dbReference type="Proteomes" id="UP001212498">
    <property type="component" value="Unassembled WGS sequence"/>
</dbReference>
<dbReference type="GO" id="GO:0016787">
    <property type="term" value="F:hydrolase activity"/>
    <property type="evidence" value="ECO:0007669"/>
    <property type="project" value="UniProtKB-KW"/>
</dbReference>
<dbReference type="PROSITE" id="PS50011">
    <property type="entry name" value="PROTEIN_KINASE_DOM"/>
    <property type="match status" value="1"/>
</dbReference>
<feature type="compositionally biased region" description="Basic and acidic residues" evidence="4">
    <location>
        <begin position="658"/>
        <end position="668"/>
    </location>
</feature>